<dbReference type="Pfam" id="PF00271">
    <property type="entry name" value="Helicase_C"/>
    <property type="match status" value="1"/>
</dbReference>
<comment type="similarity">
    <text evidence="9">Belongs to the DEAD box helicase family. DDX46/PRP5 subfamily.</text>
</comment>
<dbReference type="GO" id="GO:0005524">
    <property type="term" value="F:ATP binding"/>
    <property type="evidence" value="ECO:0007669"/>
    <property type="project" value="UniProtKB-KW"/>
</dbReference>
<feature type="domain" description="DEAD-box RNA helicase Q" evidence="14">
    <location>
        <begin position="788"/>
        <end position="817"/>
    </location>
</feature>
<evidence type="ECO:0000313" key="16">
    <source>
        <dbReference type="Proteomes" id="UP000077115"/>
    </source>
</evidence>
<dbReference type="STRING" id="403673.A0A177WZL0"/>
<dbReference type="SMART" id="SM00487">
    <property type="entry name" value="DEXDc"/>
    <property type="match status" value="1"/>
</dbReference>
<feature type="compositionally biased region" description="Polar residues" evidence="11">
    <location>
        <begin position="372"/>
        <end position="399"/>
    </location>
</feature>
<feature type="region of interest" description="Disordered" evidence="11">
    <location>
        <begin position="372"/>
        <end position="421"/>
    </location>
</feature>
<dbReference type="GO" id="GO:0008380">
    <property type="term" value="P:RNA splicing"/>
    <property type="evidence" value="ECO:0007669"/>
    <property type="project" value="UniProtKB-KW"/>
</dbReference>
<protein>
    <recommendedName>
        <fullName evidence="2">RNA helicase</fullName>
        <ecNumber evidence="2">3.6.4.13</ecNumber>
    </recommendedName>
</protein>
<feature type="region of interest" description="Disordered" evidence="11">
    <location>
        <begin position="1"/>
        <end position="274"/>
    </location>
</feature>
<keyword evidence="7" id="KW-0507">mRNA processing</keyword>
<dbReference type="CDD" id="cd17953">
    <property type="entry name" value="DEADc_DDX46"/>
    <property type="match status" value="1"/>
</dbReference>
<evidence type="ECO:0000256" key="8">
    <source>
        <dbReference type="ARBA" id="ARBA00023242"/>
    </source>
</evidence>
<evidence type="ECO:0000256" key="11">
    <source>
        <dbReference type="SAM" id="MobiDB-lite"/>
    </source>
</evidence>
<dbReference type="InterPro" id="IPR014014">
    <property type="entry name" value="RNA_helicase_DEAD_Q_motif"/>
</dbReference>
<evidence type="ECO:0000256" key="10">
    <source>
        <dbReference type="PROSITE-ProRule" id="PRU00552"/>
    </source>
</evidence>
<dbReference type="PROSITE" id="PS00039">
    <property type="entry name" value="DEAD_ATP_HELICASE"/>
    <property type="match status" value="1"/>
</dbReference>
<dbReference type="PROSITE" id="PS51192">
    <property type="entry name" value="HELICASE_ATP_BIND_1"/>
    <property type="match status" value="1"/>
</dbReference>
<dbReference type="GO" id="GO:0005634">
    <property type="term" value="C:nucleus"/>
    <property type="evidence" value="ECO:0007669"/>
    <property type="project" value="UniProtKB-SubCell"/>
</dbReference>
<evidence type="ECO:0000256" key="7">
    <source>
        <dbReference type="ARBA" id="ARBA00023187"/>
    </source>
</evidence>
<evidence type="ECO:0000259" key="12">
    <source>
        <dbReference type="PROSITE" id="PS51192"/>
    </source>
</evidence>
<dbReference type="GO" id="GO:0003676">
    <property type="term" value="F:nucleic acid binding"/>
    <property type="evidence" value="ECO:0007669"/>
    <property type="project" value="InterPro"/>
</dbReference>
<keyword evidence="3" id="KW-0547">Nucleotide-binding</keyword>
<feature type="compositionally biased region" description="Low complexity" evidence="11">
    <location>
        <begin position="16"/>
        <end position="42"/>
    </location>
</feature>
<keyword evidence="6" id="KW-0067">ATP-binding</keyword>
<evidence type="ECO:0000259" key="13">
    <source>
        <dbReference type="PROSITE" id="PS51194"/>
    </source>
</evidence>
<dbReference type="InterPro" id="IPR027417">
    <property type="entry name" value="P-loop_NTPase"/>
</dbReference>
<dbReference type="SUPFAM" id="SSF52540">
    <property type="entry name" value="P-loop containing nucleoside triphosphate hydrolases"/>
    <property type="match status" value="1"/>
</dbReference>
<dbReference type="PROSITE" id="PS51194">
    <property type="entry name" value="HELICASE_CTER"/>
    <property type="match status" value="1"/>
</dbReference>
<feature type="domain" description="Helicase C-terminal" evidence="13">
    <location>
        <begin position="1009"/>
        <end position="1174"/>
    </location>
</feature>
<feature type="compositionally biased region" description="Basic and acidic residues" evidence="11">
    <location>
        <begin position="102"/>
        <end position="123"/>
    </location>
</feature>
<dbReference type="InterPro" id="IPR056149">
    <property type="entry name" value="PRP5/DDX46/KHDC4_KH"/>
</dbReference>
<feature type="region of interest" description="Disordered" evidence="11">
    <location>
        <begin position="435"/>
        <end position="483"/>
    </location>
</feature>
<feature type="region of interest" description="Disordered" evidence="11">
    <location>
        <begin position="1268"/>
        <end position="1292"/>
    </location>
</feature>
<gene>
    <name evidence="15" type="ORF">BDEG_28241</name>
</gene>
<dbReference type="Pfam" id="PF23469">
    <property type="entry name" value="KH_12"/>
    <property type="match status" value="1"/>
</dbReference>
<feature type="compositionally biased region" description="Low complexity" evidence="11">
    <location>
        <begin position="1280"/>
        <end position="1292"/>
    </location>
</feature>
<dbReference type="InterPro" id="IPR000629">
    <property type="entry name" value="RNA-helicase_DEAD-box_CS"/>
</dbReference>
<dbReference type="PANTHER" id="PTHR47958">
    <property type="entry name" value="ATP-DEPENDENT RNA HELICASE DBP3"/>
    <property type="match status" value="1"/>
</dbReference>
<feature type="compositionally biased region" description="Polar residues" evidence="11">
    <location>
        <begin position="443"/>
        <end position="460"/>
    </location>
</feature>
<dbReference type="GO" id="GO:0016787">
    <property type="term" value="F:hydrolase activity"/>
    <property type="evidence" value="ECO:0007669"/>
    <property type="project" value="UniProtKB-KW"/>
</dbReference>
<dbReference type="InterPro" id="IPR014001">
    <property type="entry name" value="Helicase_ATP-bd"/>
</dbReference>
<feature type="compositionally biased region" description="Basic and acidic residues" evidence="11">
    <location>
        <begin position="72"/>
        <end position="82"/>
    </location>
</feature>
<dbReference type="FunFam" id="3.40.50.300:FF:000079">
    <property type="entry name" value="probable ATP-dependent RNA helicase DDX17"/>
    <property type="match status" value="1"/>
</dbReference>
<evidence type="ECO:0000256" key="1">
    <source>
        <dbReference type="ARBA" id="ARBA00004123"/>
    </source>
</evidence>
<feature type="compositionally biased region" description="Basic and acidic residues" evidence="11">
    <location>
        <begin position="240"/>
        <end position="261"/>
    </location>
</feature>
<feature type="short sequence motif" description="Q motif" evidence="10">
    <location>
        <begin position="788"/>
        <end position="817"/>
    </location>
</feature>
<feature type="compositionally biased region" description="Basic residues" evidence="11">
    <location>
        <begin position="147"/>
        <end position="158"/>
    </location>
</feature>
<dbReference type="Gene3D" id="3.40.50.300">
    <property type="entry name" value="P-loop containing nucleotide triphosphate hydrolases"/>
    <property type="match status" value="2"/>
</dbReference>
<keyword evidence="5" id="KW-0347">Helicase</keyword>
<reference evidence="15 16" key="2">
    <citation type="submission" date="2016-05" db="EMBL/GenBank/DDBJ databases">
        <title>Lineage-specific infection strategies underlie the spectrum of fungal disease in amphibians.</title>
        <authorList>
            <person name="Cuomo C.A."/>
            <person name="Farrer R.A."/>
            <person name="James T."/>
            <person name="Longcore J."/>
            <person name="Birren B."/>
        </authorList>
    </citation>
    <scope>NUCLEOTIDE SEQUENCE [LARGE SCALE GENOMIC DNA]</scope>
    <source>
        <strain evidence="15 16">JEL423</strain>
    </source>
</reference>
<reference evidence="15 16" key="1">
    <citation type="submission" date="2006-10" db="EMBL/GenBank/DDBJ databases">
        <title>The Genome Sequence of Batrachochytrium dendrobatidis JEL423.</title>
        <authorList>
            <consortium name="The Broad Institute Genome Sequencing Platform"/>
            <person name="Birren B."/>
            <person name="Lander E."/>
            <person name="Galagan J."/>
            <person name="Cuomo C."/>
            <person name="Devon K."/>
            <person name="Jaffe D."/>
            <person name="Butler J."/>
            <person name="Alvarez P."/>
            <person name="Gnerre S."/>
            <person name="Grabherr M."/>
            <person name="Kleber M."/>
            <person name="Mauceli E."/>
            <person name="Brockman W."/>
            <person name="Young S."/>
            <person name="LaButti K."/>
            <person name="Sykes S."/>
            <person name="DeCaprio D."/>
            <person name="Crawford M."/>
            <person name="Koehrsen M."/>
            <person name="Engels R."/>
            <person name="Montgomery P."/>
            <person name="Pearson M."/>
            <person name="Howarth C."/>
            <person name="Larson L."/>
            <person name="White J."/>
            <person name="O'Leary S."/>
            <person name="Kodira C."/>
            <person name="Zeng Q."/>
            <person name="Yandava C."/>
            <person name="Alvarado L."/>
            <person name="Longcore J."/>
            <person name="James T."/>
        </authorList>
    </citation>
    <scope>NUCLEOTIDE SEQUENCE [LARGE SCALE GENOMIC DNA]</scope>
    <source>
        <strain evidence="15 16">JEL423</strain>
    </source>
</reference>
<evidence type="ECO:0000256" key="5">
    <source>
        <dbReference type="ARBA" id="ARBA00022806"/>
    </source>
</evidence>
<dbReference type="Proteomes" id="UP000077115">
    <property type="component" value="Unassembled WGS sequence"/>
</dbReference>
<dbReference type="SMART" id="SM00490">
    <property type="entry name" value="HELICc"/>
    <property type="match status" value="1"/>
</dbReference>
<evidence type="ECO:0000256" key="3">
    <source>
        <dbReference type="ARBA" id="ARBA00022741"/>
    </source>
</evidence>
<dbReference type="GO" id="GO:0003724">
    <property type="term" value="F:RNA helicase activity"/>
    <property type="evidence" value="ECO:0007669"/>
    <property type="project" value="UniProtKB-EC"/>
</dbReference>
<keyword evidence="7" id="KW-0508">mRNA splicing</keyword>
<evidence type="ECO:0000313" key="15">
    <source>
        <dbReference type="EMBL" id="OAJ45075.1"/>
    </source>
</evidence>
<organism evidence="15 16">
    <name type="scientific">Batrachochytrium dendrobatidis (strain JEL423)</name>
    <dbReference type="NCBI Taxonomy" id="403673"/>
    <lineage>
        <taxon>Eukaryota</taxon>
        <taxon>Fungi</taxon>
        <taxon>Fungi incertae sedis</taxon>
        <taxon>Chytridiomycota</taxon>
        <taxon>Chytridiomycota incertae sedis</taxon>
        <taxon>Chytridiomycetes</taxon>
        <taxon>Rhizophydiales</taxon>
        <taxon>Rhizophydiales incertae sedis</taxon>
        <taxon>Batrachochytrium</taxon>
    </lineage>
</organism>
<evidence type="ECO:0000256" key="9">
    <source>
        <dbReference type="ARBA" id="ARBA00038511"/>
    </source>
</evidence>
<dbReference type="InterPro" id="IPR011545">
    <property type="entry name" value="DEAD/DEAH_box_helicase_dom"/>
</dbReference>
<feature type="compositionally biased region" description="Basic residues" evidence="11">
    <location>
        <begin position="209"/>
        <end position="229"/>
    </location>
</feature>
<feature type="domain" description="Helicase ATP-binding" evidence="12">
    <location>
        <begin position="820"/>
        <end position="998"/>
    </location>
</feature>
<accession>A0A177WZL0</accession>
<feature type="compositionally biased region" description="Basic and acidic residues" evidence="11">
    <location>
        <begin position="159"/>
        <end position="208"/>
    </location>
</feature>
<comment type="subcellular location">
    <subcellularLocation>
        <location evidence="1">Nucleus</location>
    </subcellularLocation>
</comment>
<dbReference type="EC" id="3.6.4.13" evidence="2"/>
<dbReference type="PROSITE" id="PS51195">
    <property type="entry name" value="Q_MOTIF"/>
    <property type="match status" value="1"/>
</dbReference>
<evidence type="ECO:0000256" key="2">
    <source>
        <dbReference type="ARBA" id="ARBA00012552"/>
    </source>
</evidence>
<evidence type="ECO:0000259" key="14">
    <source>
        <dbReference type="PROSITE" id="PS51195"/>
    </source>
</evidence>
<feature type="compositionally biased region" description="Basic and acidic residues" evidence="11">
    <location>
        <begin position="1"/>
        <end position="12"/>
    </location>
</feature>
<dbReference type="VEuPathDB" id="FungiDB:BDEG_28241"/>
<dbReference type="Pfam" id="PF00270">
    <property type="entry name" value="DEAD"/>
    <property type="match status" value="1"/>
</dbReference>
<keyword evidence="4" id="KW-0378">Hydrolase</keyword>
<dbReference type="OrthoDB" id="196131at2759"/>
<sequence length="1421" mass="156619">MPRSDYAKDVLKSRPSRSSRSTTKVRSHSVSSSEKSQDSNSTPTAGLDRSSSTPSKKRRVEDSMSSPTGFNSRDRTREENGNKSRKHSERRADPDSLPSIDSHSKRSGRDKDHDRSRDKDRSKSSSGATTSRSSRRDRDSEDVAVHASRHSSTSKRRERSVSVERSSLSKDKKERSRHSERSSKDKYRDSSKDRDRDGRSDRRSDKGKDHRSRTKDRHHRSKDRSKSKHKDSDADEIESDLDRTAHYSSDCAKESLDRDTTKSTSMNQSELPILHTETTENGHSVAFKVPFTAAASGKAATDEYKLVDKMVVSDTTKDVSGLPIVSAIQPSIEESSVVSHVAHTSSVMPYATTVSTDTAVQTKDTLLTNQLEPSHTTLTSMESSTKTSKVQDSGVSKATSDIKPAENTGTTKSENAIDEEELKMRLRRERIEQWKRDRAAKNASKQTLTTVSTDQPQTDTEMAIDDGSRVEQQSNKKSWNLEDDEDDDIETDATTLGHAARAATVETFSPAFILPKMTYNKDRGTETVKPAKSMFGMGTSSKPLIIFGKPAEKSTLLGKTAFAFNTVTTHTKTNLTPQSRITLDDEDDDETDLLEGSAAALESQTSASALKSSKHLSNVLEVGSNSESKDGTDDHVMDVDEADPLDAFMADVQEQVTRINQQDADAAAAIEAEHKVSEMGNENGAAITATGAAHTTTHPDDYDVDEDDDTNQDIDAVDIIAAAAAKLSAKKKDIVPVDHSRINYEPFRKDFYVEPPELANMTAEEVDQKRIDLDGIKIRGVRCPKPIEKWTHFGMPPGVLEVIRRVLKYDRPSSIQSQAIPAIVGGRDVIGIAKTGSGKTIAFLLPMFRHIKDQRPIQAMEGSIALIMTPTRELAVQIHRECKHFTKILNLRAVCCYGGSPIKDQIAELKRGAEIIICTPGRMIDLLCSNAGRVTNLRRVTYLVLDEADRMFDMGFEPQVMKMVNNIRPDRQTVLFSATFPRKMEALARKILRRPLEITVGGRSVVASDVTQIVEVHHDDETKFLRLLEILGLSSATDPDAKILIFVDRQEAADSMLNKLLRRGYPCQSLHGGKDQADRDSTLSDFKTGSTNIMIATSVAARGLDVKQLKIVVNYECPNHMEDYVHRVGRTGRAGNKGTAYTFILPEQDRFALDIVKALTMSGVEVPSSLQELTDRFMEKIKAGSMQYNSSGFGGRGLEQLDKERDLVKRIQKKSLVGGEYEIEDDEEQQIMLDDDDDENTGKGDLISGGTILLGDSLDATVSAVSTTDTHGMGGTSTHTAIPTSATNASSSSSAAVRALEIQARINASIRGKGIEIAKSTDAPFSTEVEINDYVQKARWRVTNKEQITLLSEMSGTAITTRGTFVEKGKKPGPGQRKLYLFIEGESQMALDRAKIEIKRILTEATLASMESDGGNRYSVL</sequence>
<proteinExistence type="inferred from homology"/>
<dbReference type="CDD" id="cd18787">
    <property type="entry name" value="SF2_C_DEAD"/>
    <property type="match status" value="1"/>
</dbReference>
<name>A0A177WZL0_BATDL</name>
<dbReference type="eggNOG" id="KOG0334">
    <property type="taxonomic scope" value="Eukaryota"/>
</dbReference>
<evidence type="ECO:0000256" key="6">
    <source>
        <dbReference type="ARBA" id="ARBA00022840"/>
    </source>
</evidence>
<evidence type="ECO:0000256" key="4">
    <source>
        <dbReference type="ARBA" id="ARBA00022801"/>
    </source>
</evidence>
<dbReference type="EMBL" id="DS022314">
    <property type="protein sequence ID" value="OAJ45075.1"/>
    <property type="molecule type" value="Genomic_DNA"/>
</dbReference>
<keyword evidence="8" id="KW-0539">Nucleus</keyword>
<dbReference type="InterPro" id="IPR001650">
    <property type="entry name" value="Helicase_C-like"/>
</dbReference>
<feature type="compositionally biased region" description="Basic and acidic residues" evidence="11">
    <location>
        <begin position="134"/>
        <end position="144"/>
    </location>
</feature>